<dbReference type="Pfam" id="PF08573">
    <property type="entry name" value="SAE2"/>
    <property type="match status" value="1"/>
</dbReference>
<evidence type="ECO:0000256" key="1">
    <source>
        <dbReference type="ARBA" id="ARBA00004123"/>
    </source>
</evidence>
<feature type="coiled-coil region" evidence="4">
    <location>
        <begin position="507"/>
        <end position="549"/>
    </location>
</feature>
<feature type="compositionally biased region" description="Acidic residues" evidence="5">
    <location>
        <begin position="666"/>
        <end position="684"/>
    </location>
</feature>
<accession>A0A5J4WDQ3</accession>
<proteinExistence type="predicted"/>
<feature type="domain" description="DNA endonuclease activator Ctp1 C-terminal" evidence="6">
    <location>
        <begin position="606"/>
        <end position="628"/>
    </location>
</feature>
<dbReference type="InterPro" id="IPR013882">
    <property type="entry name" value="Ctp1_C"/>
</dbReference>
<name>A0A5J4WDQ3_9EUKA</name>
<dbReference type="GO" id="GO:0005634">
    <property type="term" value="C:nucleus"/>
    <property type="evidence" value="ECO:0007669"/>
    <property type="project" value="UniProtKB-SubCell"/>
</dbReference>
<keyword evidence="2" id="KW-0227">DNA damage</keyword>
<evidence type="ECO:0000256" key="3">
    <source>
        <dbReference type="ARBA" id="ARBA00023242"/>
    </source>
</evidence>
<evidence type="ECO:0000256" key="4">
    <source>
        <dbReference type="SAM" id="Coils"/>
    </source>
</evidence>
<dbReference type="PANTHER" id="PTHR23159:SF31">
    <property type="entry name" value="CENTROSOME-ASSOCIATED PROTEIN CEP250 ISOFORM X1"/>
    <property type="match status" value="1"/>
</dbReference>
<dbReference type="EMBL" id="SNRW01002349">
    <property type="protein sequence ID" value="KAA6393071.1"/>
    <property type="molecule type" value="Genomic_DNA"/>
</dbReference>
<feature type="coiled-coil region" evidence="4">
    <location>
        <begin position="188"/>
        <end position="219"/>
    </location>
</feature>
<dbReference type="OrthoDB" id="79762at2759"/>
<evidence type="ECO:0000256" key="2">
    <source>
        <dbReference type="ARBA" id="ARBA00022763"/>
    </source>
</evidence>
<evidence type="ECO:0000313" key="8">
    <source>
        <dbReference type="Proteomes" id="UP000324800"/>
    </source>
</evidence>
<protein>
    <recommendedName>
        <fullName evidence="6">DNA endonuclease activator Ctp1 C-terminal domain-containing protein</fullName>
    </recommendedName>
</protein>
<dbReference type="PANTHER" id="PTHR23159">
    <property type="entry name" value="CENTROSOMAL PROTEIN 2"/>
    <property type="match status" value="1"/>
</dbReference>
<feature type="region of interest" description="Disordered" evidence="5">
    <location>
        <begin position="1"/>
        <end position="50"/>
    </location>
</feature>
<evidence type="ECO:0000256" key="5">
    <source>
        <dbReference type="SAM" id="MobiDB-lite"/>
    </source>
</evidence>
<dbReference type="GO" id="GO:0006281">
    <property type="term" value="P:DNA repair"/>
    <property type="evidence" value="ECO:0007669"/>
    <property type="project" value="InterPro"/>
</dbReference>
<keyword evidence="3" id="KW-0539">Nucleus</keyword>
<feature type="region of interest" description="Disordered" evidence="5">
    <location>
        <begin position="463"/>
        <end position="482"/>
    </location>
</feature>
<comment type="caution">
    <text evidence="7">The sequence shown here is derived from an EMBL/GenBank/DDBJ whole genome shotgun (WGS) entry which is preliminary data.</text>
</comment>
<feature type="region of interest" description="Disordered" evidence="5">
    <location>
        <begin position="659"/>
        <end position="720"/>
    </location>
</feature>
<dbReference type="Proteomes" id="UP000324800">
    <property type="component" value="Unassembled WGS sequence"/>
</dbReference>
<feature type="compositionally biased region" description="Polar residues" evidence="5">
    <location>
        <begin position="468"/>
        <end position="482"/>
    </location>
</feature>
<comment type="subcellular location">
    <subcellularLocation>
        <location evidence="1">Nucleus</location>
    </subcellularLocation>
</comment>
<reference evidence="7 8" key="1">
    <citation type="submission" date="2019-03" db="EMBL/GenBank/DDBJ databases">
        <title>Single cell metagenomics reveals metabolic interactions within the superorganism composed of flagellate Streblomastix strix and complex community of Bacteroidetes bacteria on its surface.</title>
        <authorList>
            <person name="Treitli S.C."/>
            <person name="Kolisko M."/>
            <person name="Husnik F."/>
            <person name="Keeling P."/>
            <person name="Hampl V."/>
        </authorList>
    </citation>
    <scope>NUCLEOTIDE SEQUENCE [LARGE SCALE GENOMIC DNA]</scope>
    <source>
        <strain evidence="7">ST1C</strain>
    </source>
</reference>
<keyword evidence="4" id="KW-0175">Coiled coil</keyword>
<feature type="compositionally biased region" description="Basic and acidic residues" evidence="5">
    <location>
        <begin position="8"/>
        <end position="44"/>
    </location>
</feature>
<evidence type="ECO:0000313" key="7">
    <source>
        <dbReference type="EMBL" id="KAA6393071.1"/>
    </source>
</evidence>
<feature type="coiled-coil region" evidence="4">
    <location>
        <begin position="293"/>
        <end position="327"/>
    </location>
</feature>
<organism evidence="7 8">
    <name type="scientific">Streblomastix strix</name>
    <dbReference type="NCBI Taxonomy" id="222440"/>
    <lineage>
        <taxon>Eukaryota</taxon>
        <taxon>Metamonada</taxon>
        <taxon>Preaxostyla</taxon>
        <taxon>Oxymonadida</taxon>
        <taxon>Streblomastigidae</taxon>
        <taxon>Streblomastix</taxon>
    </lineage>
</organism>
<evidence type="ECO:0000259" key="6">
    <source>
        <dbReference type="Pfam" id="PF08573"/>
    </source>
</evidence>
<gene>
    <name evidence="7" type="ORF">EZS28_011402</name>
</gene>
<sequence length="720" mass="83209">MQQAEQLETIKEEYNQGDDKNQNEIQIEKDKDKEKDKQKEKDTENNDSDLQQYLQQIEKDIQNEQEHFKDEIKLVASESAINTLKNGLSKWLIRARSQAKQKPRERTHSKLRFAYSEMQMAKHALKEQKEEDEYVEMMLKKMSQRKESFHSNMDSMSSLISLQSLDTELEQTTNSTPGQVPESNLQMLMKLQTDLEEGKRKHQQELEQARTDREEALKETDYAEKIKKAVKYDRNGFALDEGVMVNEIDMEFSSIDDWEDSDQENSDEENGEIEAVEFDENRDLIDSKPTSKIKLAEIDYTTLQQENTNLKQQISQLQQENEELRSNGKLRKKLLSTLLQKYYNLKQQLVSSGQTQSPTSPDQKIVEITPRAEKGCAANILSNTVSPISPIFEMRTPMKIVLSQPKVEIEEPPSMSLSPILTTMEPIIPDIQPQKPLDINIDLSQSPIPFQQIEDTQETHNDDLIDKPQQNAPPSTYDDQQSLKQPLIQAPETMMQIDDNCNEDRMSDNAQENIENVNQIIEDKYERAQQQIEASLNKVEQKTTALRQQTLFQRLHTTRSSSAVVFPHVQTKGKKEARQAMPGHACDQCVQFALFCKEHGVTTFFDFSRHRHDFSQPPTPEGYWDLKMETLEETPQVGRNSAYKPVVKSKSVQIGKNANQSSFIQIDDDSETEDDNNIDDDNDVFADIKQKRKKDYSINSADGDEKENKDMNHTKKRRRT</sequence>
<dbReference type="AlphaFoldDB" id="A0A5J4WDQ3"/>